<protein>
    <recommendedName>
        <fullName evidence="1">LarA-like N-terminal domain-containing protein</fullName>
    </recommendedName>
</protein>
<dbReference type="GO" id="GO:0050043">
    <property type="term" value="F:lactate racemase activity"/>
    <property type="evidence" value="ECO:0007669"/>
    <property type="project" value="InterPro"/>
</dbReference>
<dbReference type="InterPro" id="IPR043166">
    <property type="entry name" value="LarA-like_C"/>
</dbReference>
<dbReference type="RefSeq" id="WP_106006582.1">
    <property type="nucleotide sequence ID" value="NZ_CP136419.1"/>
</dbReference>
<gene>
    <name evidence="2" type="ORF">MOHU_26740</name>
</gene>
<dbReference type="PANTHER" id="PTHR33171:SF17">
    <property type="entry name" value="LARA-LIKE N-TERMINAL DOMAIN-CONTAINING PROTEIN"/>
    <property type="match status" value="1"/>
</dbReference>
<feature type="domain" description="LarA-like N-terminal" evidence="1">
    <location>
        <begin position="8"/>
        <end position="213"/>
    </location>
</feature>
<dbReference type="InterPro" id="IPR048068">
    <property type="entry name" value="LarA-like"/>
</dbReference>
<reference evidence="2 3" key="1">
    <citation type="submission" date="2018-03" db="EMBL/GenBank/DDBJ databases">
        <title>Genome sequence of Moorella humiferrea DSM 23265.</title>
        <authorList>
            <person name="Poehlein A."/>
            <person name="Daniel R."/>
        </authorList>
    </citation>
    <scope>NUCLEOTIDE SEQUENCE [LARGE SCALE GENOMIC DNA]</scope>
    <source>
        <strain evidence="2 3">DSM 23265</strain>
    </source>
</reference>
<proteinExistence type="predicted"/>
<organism evidence="2 3">
    <name type="scientific">Neomoorella humiferrea</name>
    <dbReference type="NCBI Taxonomy" id="676965"/>
    <lineage>
        <taxon>Bacteria</taxon>
        <taxon>Bacillati</taxon>
        <taxon>Bacillota</taxon>
        <taxon>Clostridia</taxon>
        <taxon>Neomoorellales</taxon>
        <taxon>Neomoorellaceae</taxon>
        <taxon>Neomoorella</taxon>
    </lineage>
</organism>
<dbReference type="AlphaFoldDB" id="A0A2T0AJQ4"/>
<evidence type="ECO:0000313" key="2">
    <source>
        <dbReference type="EMBL" id="PRR68579.1"/>
    </source>
</evidence>
<keyword evidence="3" id="KW-1185">Reference proteome</keyword>
<dbReference type="OrthoDB" id="9770545at2"/>
<sequence length="473" mass="53175">MQEVLIEYGDGKMPIEVPDTATVFQVGRDNVDPPEVDPWEATRKALANPLGMPPLHRLVKKGSKVVIAFPDRVKGGAHPRAHRRVCIPIIVEELKKAGVEDKDIKLICAMGLHRKNTKEELYWYLGREIVDAFWPDRLVMHDAEDPEGIVEYGYDEMGNVVNVNREVAEADLAIMIGHVQGNPYGGYSGGYKMCVTGITTWRSIRCHHCPDTMHRDDFIPVNTEKSLMRRQFDSIGQAIEKGMGKKFFCVDAVTGTNSQVLGVYAGAAKEVQEASWQLAERRTNVYLDIKDKFDIMVFGLPRTFHYGPGMGTNPILMLQAIGANLARNYDVFNDGGVIIAASLCDGWFNDEWFPSYRKVFHKLQEVADFAEAVRFEDEIAHDPEYIYKYRYAYGYHPFHALSMVSMGGVALKHTSAIFIPGARKPGYARAMGCIPTNTFADALKQAEKYVGKNPRILVLPETFLKVAVHLKRK</sequence>
<comment type="caution">
    <text evidence="2">The sequence shown here is derived from an EMBL/GenBank/DDBJ whole genome shotgun (WGS) entry which is preliminary data.</text>
</comment>
<accession>A0A2T0AJQ4</accession>
<dbReference type="Gene3D" id="3.40.50.11440">
    <property type="match status" value="1"/>
</dbReference>
<dbReference type="PANTHER" id="PTHR33171">
    <property type="entry name" value="LAR_N DOMAIN-CONTAINING PROTEIN"/>
    <property type="match status" value="1"/>
</dbReference>
<dbReference type="Gene3D" id="3.90.226.30">
    <property type="match status" value="1"/>
</dbReference>
<dbReference type="Proteomes" id="UP000238415">
    <property type="component" value="Unassembled WGS sequence"/>
</dbReference>
<name>A0A2T0AJQ4_9FIRM</name>
<dbReference type="InterPro" id="IPR018657">
    <property type="entry name" value="LarA-like_N"/>
</dbReference>
<evidence type="ECO:0000313" key="3">
    <source>
        <dbReference type="Proteomes" id="UP000238415"/>
    </source>
</evidence>
<dbReference type="EMBL" id="PVXM01000062">
    <property type="protein sequence ID" value="PRR68579.1"/>
    <property type="molecule type" value="Genomic_DNA"/>
</dbReference>
<dbReference type="Pfam" id="PF09861">
    <property type="entry name" value="Lar_N"/>
    <property type="match status" value="1"/>
</dbReference>
<evidence type="ECO:0000259" key="1">
    <source>
        <dbReference type="Pfam" id="PF09861"/>
    </source>
</evidence>